<keyword evidence="8" id="KW-1185">Reference proteome</keyword>
<reference evidence="7 8" key="1">
    <citation type="journal article" date="2014" name="Nature">
        <title>An environmental bacterial taxon with a large and distinct metabolic repertoire.</title>
        <authorList>
            <person name="Wilson M.C."/>
            <person name="Mori T."/>
            <person name="Ruckert C."/>
            <person name="Uria A.R."/>
            <person name="Helf M.J."/>
            <person name="Takada K."/>
            <person name="Gernert C."/>
            <person name="Steffens U.A."/>
            <person name="Heycke N."/>
            <person name="Schmitt S."/>
            <person name="Rinke C."/>
            <person name="Helfrich E.J."/>
            <person name="Brachmann A.O."/>
            <person name="Gurgui C."/>
            <person name="Wakimoto T."/>
            <person name="Kracht M."/>
            <person name="Crusemann M."/>
            <person name="Hentschel U."/>
            <person name="Abe I."/>
            <person name="Matsunaga S."/>
            <person name="Kalinowski J."/>
            <person name="Takeyama H."/>
            <person name="Piel J."/>
        </authorList>
    </citation>
    <scope>NUCLEOTIDE SEQUENCE [LARGE SCALE GENOMIC DNA]</scope>
    <source>
        <strain evidence="8">TSY1</strain>
    </source>
</reference>
<dbReference type="AlphaFoldDB" id="W4LNI0"/>
<dbReference type="PANTHER" id="PTHR30468:SF1">
    <property type="entry name" value="ALPHA-KETOGLUTARATE-DEPENDENT SULFONATE DIOXYGENASE"/>
    <property type="match status" value="1"/>
</dbReference>
<comment type="caution">
    <text evidence="7">The sequence shown here is derived from an EMBL/GenBank/DDBJ whole genome shotgun (WGS) entry which is preliminary data.</text>
</comment>
<evidence type="ECO:0000313" key="8">
    <source>
        <dbReference type="Proteomes" id="UP000019141"/>
    </source>
</evidence>
<keyword evidence="5" id="KW-0408">Iron</keyword>
<dbReference type="InterPro" id="IPR051323">
    <property type="entry name" value="AtsK-like"/>
</dbReference>
<keyword evidence="3" id="KW-0223">Dioxygenase</keyword>
<dbReference type="GO" id="GO:0006790">
    <property type="term" value="P:sulfur compound metabolic process"/>
    <property type="evidence" value="ECO:0007669"/>
    <property type="project" value="TreeGrafter"/>
</dbReference>
<dbReference type="PANTHER" id="PTHR30468">
    <property type="entry name" value="ALPHA-KETOGLUTARATE-DEPENDENT SULFONATE DIOXYGENASE"/>
    <property type="match status" value="1"/>
</dbReference>
<dbReference type="InterPro" id="IPR042098">
    <property type="entry name" value="TauD-like_sf"/>
</dbReference>
<sequence length="292" mass="32678">MALTVQSINGSFVKEVQGVSLWSELAQSTVDELEDLWSTHGVIVFRRQALSEDEILAFGQRFGGMEAVVRQDWTAVGRPEVVRISNMRNEAGERIGGLGSNELAWHSDQSYMADPATGAMLYMVEMPQTGGNTYWANLQLAYDALPPSMKTRLEGVCAIFSYAKRQAGYKEDKPLAESIKQQTPDVVHPIVNVHPRTGAKSLYLDPSTTSGIVGMPDGEGQQLLDDLTAHATQPEFVYRHDWQIGDLVMWDNGLVLHRRDPFDMAQNRLLKRTTIRLSPERHILPRTVSRDL</sequence>
<dbReference type="Proteomes" id="UP000019141">
    <property type="component" value="Unassembled WGS sequence"/>
</dbReference>
<dbReference type="GO" id="GO:0046872">
    <property type="term" value="F:metal ion binding"/>
    <property type="evidence" value="ECO:0007669"/>
    <property type="project" value="UniProtKB-KW"/>
</dbReference>
<dbReference type="SUPFAM" id="SSF51197">
    <property type="entry name" value="Clavaminate synthase-like"/>
    <property type="match status" value="1"/>
</dbReference>
<proteinExistence type="inferred from homology"/>
<name>W4LNI0_ENTF1</name>
<dbReference type="Gene3D" id="3.60.130.10">
    <property type="entry name" value="Clavaminate synthase-like"/>
    <property type="match status" value="1"/>
</dbReference>
<dbReference type="HOGENOM" id="CLU_036005_2_0_7"/>
<evidence type="ECO:0000259" key="6">
    <source>
        <dbReference type="Pfam" id="PF02668"/>
    </source>
</evidence>
<dbReference type="InterPro" id="IPR003819">
    <property type="entry name" value="TauD/TfdA-like"/>
</dbReference>
<keyword evidence="2" id="KW-0479">Metal-binding</keyword>
<evidence type="ECO:0000256" key="2">
    <source>
        <dbReference type="ARBA" id="ARBA00022723"/>
    </source>
</evidence>
<gene>
    <name evidence="7" type="ORF">ETSY1_14255</name>
</gene>
<evidence type="ECO:0000256" key="3">
    <source>
        <dbReference type="ARBA" id="ARBA00022964"/>
    </source>
</evidence>
<feature type="domain" description="TauD/TfdA-like" evidence="6">
    <location>
        <begin position="11"/>
        <end position="274"/>
    </location>
</feature>
<dbReference type="EMBL" id="AZHW01000421">
    <property type="protein sequence ID" value="ETW99648.1"/>
    <property type="molecule type" value="Genomic_DNA"/>
</dbReference>
<evidence type="ECO:0000313" key="7">
    <source>
        <dbReference type="EMBL" id="ETW99648.1"/>
    </source>
</evidence>
<protein>
    <recommendedName>
        <fullName evidence="6">TauD/TfdA-like domain-containing protein</fullName>
    </recommendedName>
</protein>
<dbReference type="GO" id="GO:0000908">
    <property type="term" value="F:taurine dioxygenase activity"/>
    <property type="evidence" value="ECO:0007669"/>
    <property type="project" value="TreeGrafter"/>
</dbReference>
<dbReference type="Pfam" id="PF02668">
    <property type="entry name" value="TauD"/>
    <property type="match status" value="1"/>
</dbReference>
<comment type="similarity">
    <text evidence="1">Belongs to the TfdA dioxygenase family.</text>
</comment>
<organism evidence="7 8">
    <name type="scientific">Entotheonella factor</name>
    <dbReference type="NCBI Taxonomy" id="1429438"/>
    <lineage>
        <taxon>Bacteria</taxon>
        <taxon>Pseudomonadati</taxon>
        <taxon>Nitrospinota/Tectimicrobiota group</taxon>
        <taxon>Candidatus Tectimicrobiota</taxon>
        <taxon>Candidatus Entotheonellia</taxon>
        <taxon>Candidatus Entotheonellales</taxon>
        <taxon>Candidatus Entotheonellaceae</taxon>
        <taxon>Candidatus Entotheonella</taxon>
    </lineage>
</organism>
<evidence type="ECO:0000256" key="4">
    <source>
        <dbReference type="ARBA" id="ARBA00023002"/>
    </source>
</evidence>
<dbReference type="GO" id="GO:0005737">
    <property type="term" value="C:cytoplasm"/>
    <property type="evidence" value="ECO:0007669"/>
    <property type="project" value="TreeGrafter"/>
</dbReference>
<evidence type="ECO:0000256" key="1">
    <source>
        <dbReference type="ARBA" id="ARBA00005896"/>
    </source>
</evidence>
<evidence type="ECO:0000256" key="5">
    <source>
        <dbReference type="ARBA" id="ARBA00023004"/>
    </source>
</evidence>
<accession>W4LNI0</accession>
<keyword evidence="4" id="KW-0560">Oxidoreductase</keyword>